<dbReference type="EMBL" id="HBEF01001475">
    <property type="protein sequence ID" value="CAD8328838.1"/>
    <property type="molecule type" value="Transcribed_RNA"/>
</dbReference>
<evidence type="ECO:0000313" key="1">
    <source>
        <dbReference type="EMBL" id="CAD8328838.1"/>
    </source>
</evidence>
<gene>
    <name evidence="1" type="ORF">CAUS1442_LOCUS936</name>
</gene>
<reference evidence="1" key="1">
    <citation type="submission" date="2021-01" db="EMBL/GenBank/DDBJ databases">
        <authorList>
            <person name="Corre E."/>
            <person name="Pelletier E."/>
            <person name="Niang G."/>
            <person name="Scheremetjew M."/>
            <person name="Finn R."/>
            <person name="Kale V."/>
            <person name="Holt S."/>
            <person name="Cochrane G."/>
            <person name="Meng A."/>
            <person name="Brown T."/>
            <person name="Cohen L."/>
        </authorList>
    </citation>
    <scope>NUCLEOTIDE SEQUENCE</scope>
    <source>
        <strain evidence="1">CCMP3328</strain>
    </source>
</reference>
<proteinExistence type="predicted"/>
<organism evidence="1">
    <name type="scientific">Craspedostauros australis</name>
    <dbReference type="NCBI Taxonomy" id="1486917"/>
    <lineage>
        <taxon>Eukaryota</taxon>
        <taxon>Sar</taxon>
        <taxon>Stramenopiles</taxon>
        <taxon>Ochrophyta</taxon>
        <taxon>Bacillariophyta</taxon>
        <taxon>Bacillariophyceae</taxon>
        <taxon>Bacillariophycidae</taxon>
        <taxon>Naviculales</taxon>
        <taxon>Naviculaceae</taxon>
        <taxon>Craspedostauros</taxon>
    </lineage>
</organism>
<name>A0A7R9ZI32_9STRA</name>
<sequence>MQMPAGKSVVIATRLHLGKASQPPSESKLKSTLQSFTSLSTKLKEQQQHTNDEDLIVHSVVAVDSATKIEGYDLVQTVKDQISSLSANCHVLPVTPWGKFVPALNALVRYASEDVGVDLIMFVSAEVDASANTIATLCNHVVTKDDDTLVAGAVLNGHEYSKGQCVPLTGRTCPWNTLAVWNVEKLSRTGFQLYSDLGTHAGVEECLAAGLYQRLFPASKIKLVELSDVSWQESFEDDAERKRWHEQKMKSKWERADVQLKALNLDGVVDHV</sequence>
<accession>A0A7R9ZI32</accession>
<protein>
    <submittedName>
        <fullName evidence="1">Uncharacterized protein</fullName>
    </submittedName>
</protein>
<dbReference type="AlphaFoldDB" id="A0A7R9ZI32"/>